<dbReference type="NCBIfam" id="TIGR00344">
    <property type="entry name" value="alaS"/>
    <property type="match status" value="1"/>
</dbReference>
<proteinExistence type="inferred from homology"/>
<evidence type="ECO:0000256" key="1">
    <source>
        <dbReference type="ARBA" id="ARBA00008226"/>
    </source>
</evidence>
<dbReference type="InterPro" id="IPR050058">
    <property type="entry name" value="Ala-tRNA_ligase"/>
</dbReference>
<reference evidence="13 14" key="1">
    <citation type="journal article" date="2018" name="Genome Biol. Evol.">
        <title>Parallel and Gradual Genome Erosion in the Blattabacterium Endosymbionts of Mastotermes darwiniensis and Cryptocercus Wood Roaches.</title>
        <authorList>
            <person name="Kinjo Y."/>
            <person name="Bourguignon T."/>
            <person name="Tong K.J."/>
            <person name="Kuwahara H."/>
            <person name="Lim S.J."/>
            <person name="Yoon K.B."/>
            <person name="Shigenobu S."/>
            <person name="Park Y.C."/>
            <person name="Nalepa C.A."/>
            <person name="Hongoh Y."/>
            <person name="Ohkuma M."/>
            <person name="Lo N."/>
            <person name="Tokuda G."/>
        </authorList>
    </citation>
    <scope>NUCLEOTIDE SEQUENCE [LARGE SCALE GENOMIC DNA]</scope>
    <source>
        <strain evidence="13 14">CPUsv</strain>
    </source>
</reference>
<evidence type="ECO:0000256" key="3">
    <source>
        <dbReference type="ARBA" id="ARBA00022598"/>
    </source>
</evidence>
<dbReference type="RefSeq" id="WP_110495431.1">
    <property type="nucleotide sequence ID" value="NZ_CP029811.1"/>
</dbReference>
<feature type="binding site" evidence="11">
    <location>
        <position position="577"/>
    </location>
    <ligand>
        <name>Zn(2+)</name>
        <dbReference type="ChEBI" id="CHEBI:29105"/>
    </ligand>
</feature>
<organism evidence="13 14">
    <name type="scientific">Blattabacterium punctulatus</name>
    <dbReference type="NCBI Taxonomy" id="164514"/>
    <lineage>
        <taxon>Bacteria</taxon>
        <taxon>Pseudomonadati</taxon>
        <taxon>Bacteroidota</taxon>
        <taxon>Flavobacteriia</taxon>
        <taxon>Flavobacteriales</taxon>
        <taxon>Blattabacteriaceae</taxon>
        <taxon>Blattabacterium</taxon>
    </lineage>
</organism>
<keyword evidence="3 11" id="KW-0436">Ligase</keyword>
<keyword evidence="14" id="KW-1185">Reference proteome</keyword>
<comment type="function">
    <text evidence="11">Catalyzes the attachment of alanine to tRNA(Ala) in a two-step reaction: alanine is first activated by ATP to form Ala-AMP and then transferred to the acceptor end of tRNA(Ala). Also edits incorrectly charged Ser-tRNA(Ala) and Gly-tRNA(Ala) via its editing domain.</text>
</comment>
<dbReference type="GO" id="GO:0016874">
    <property type="term" value="F:ligase activity"/>
    <property type="evidence" value="ECO:0007669"/>
    <property type="project" value="UniProtKB-KW"/>
</dbReference>
<keyword evidence="9 11" id="KW-0648">Protein biosynthesis</keyword>
<dbReference type="InterPro" id="IPR012947">
    <property type="entry name" value="tRNA_SAD"/>
</dbReference>
<keyword evidence="8 11" id="KW-0694">RNA-binding</keyword>
<keyword evidence="11" id="KW-0963">Cytoplasm</keyword>
<accession>A0ABM6WN88</accession>
<dbReference type="InterPro" id="IPR018165">
    <property type="entry name" value="Ala-tRNA-synth_IIc_core"/>
</dbReference>
<gene>
    <name evidence="11" type="primary">alaS</name>
    <name evidence="13" type="ORF">DM808_02840</name>
</gene>
<dbReference type="InterPro" id="IPR002318">
    <property type="entry name" value="Ala-tRNA-lgiase_IIc"/>
</dbReference>
<keyword evidence="7 11" id="KW-0067">ATP-binding</keyword>
<keyword evidence="2 11" id="KW-0820">tRNA-binding</keyword>
<comment type="cofactor">
    <cofactor evidence="11">
        <name>Zn(2+)</name>
        <dbReference type="ChEBI" id="CHEBI:29105"/>
    </cofactor>
    <text evidence="11">Binds 1 zinc ion per subunit.</text>
</comment>
<dbReference type="InterPro" id="IPR045864">
    <property type="entry name" value="aa-tRNA-synth_II/BPL/LPL"/>
</dbReference>
<evidence type="ECO:0000259" key="12">
    <source>
        <dbReference type="PROSITE" id="PS50860"/>
    </source>
</evidence>
<evidence type="ECO:0000313" key="14">
    <source>
        <dbReference type="Proteomes" id="UP000247917"/>
    </source>
</evidence>
<comment type="subcellular location">
    <subcellularLocation>
        <location evidence="11">Cytoplasm</location>
    </subcellularLocation>
</comment>
<comment type="domain">
    <text evidence="11">Consists of three domains; the N-terminal catalytic domain, the editing domain and the C-terminal C-Ala domain. The editing domain removes incorrectly charged amino acids, while the C-Ala domain, along with tRNA(Ala), serves as a bridge to cooperatively bring together the editing and aminoacylation centers thus stimulating deacylation of misacylated tRNAs.</text>
</comment>
<evidence type="ECO:0000256" key="11">
    <source>
        <dbReference type="HAMAP-Rule" id="MF_00036"/>
    </source>
</evidence>
<evidence type="ECO:0000256" key="8">
    <source>
        <dbReference type="ARBA" id="ARBA00022884"/>
    </source>
</evidence>
<dbReference type="Proteomes" id="UP000247917">
    <property type="component" value="Chromosome"/>
</dbReference>
<sequence>MKYQYVRDIFLDFFQKKKHKIIPSFPIYLRDDPTLFFINAGMNPFKDYFLGYKKPEFQRIVNIQRCLRVSGKHNDLENVGYDNYHHTMFEMLGNWSFGDYSRKETIEWAWELLIQKYNIPKKNIYISIFIGDEKDGLSMDKETYQYWKSLTSKNNILFFGKKENFWEMGSTGPCGPCSEIHIDFRNEEEKNRLPGKYLINKGHPKMIEIWNLVFIEFFRKLDGSLDKLSTKHVDAGMGLERLCMVLQGKLSSYDTDIFFPIIRDIKDSLGKIYKKEFYQDVSIRIIADHLRALVVSIYDGQLPSNTGSGYVIRRILRRSIIYATRFLYKKKPFLYQIVESLVREMRIFFPELENKKEYIKHVIEEEETSFFRVIEKGYERFHHLIIKTKEKNKKIIDGKSIFQLYDTYGFPIKLSRILAKKNDFSIDEKSFQKELLKQKEKSKKDNNTLIKSDWIKIHNNQFKYENENFIGYDFLEYEIMILKYRKVENQSVKKRKDFYYELVFSKTPFYPEGGGQLGDNGFIKNKIDKIFIENTIKENYVILHIVRKLPLNIYSFFQAIVNKNRRIEIEKNHTATHLLHFALKKVFGEHIQQKGSSIREDYLRFDFSHYKKITTEELNKIEKLVQELIFSNLLLEEKRSFPLKEAIKKGCLGIFHEKYKEKVRVITFGDSSELCLGTHVKCTGLIKVFEILSESSISYGIRRIKAITSKKAIQYLKSIHFQYKSLKKILKYPESPIKSFLSLKIENKKLKQKIEKSYLQKIKILKKEFLLKAIQLPFITYICDISNENRTLKINLVKKIVLDLRNEVSNLFMVISFIQDNKIMIFISISDSVIKNKNIHAHKIIHKMADYIHGKYWGKSFFSMAIGLNIDGLSLVLKETKEYLKFLKNED</sequence>
<dbReference type="PANTHER" id="PTHR11777:SF9">
    <property type="entry name" value="ALANINE--TRNA LIGASE, CYTOPLASMIC"/>
    <property type="match status" value="1"/>
</dbReference>
<dbReference type="InterPro" id="IPR018163">
    <property type="entry name" value="Thr/Ala-tRNA-synth_IIc_edit"/>
</dbReference>
<dbReference type="CDD" id="cd00673">
    <property type="entry name" value="AlaRS_core"/>
    <property type="match status" value="1"/>
</dbReference>
<dbReference type="EC" id="6.1.1.7" evidence="11"/>
<dbReference type="HAMAP" id="MF_00036_B">
    <property type="entry name" value="Ala_tRNA_synth_B"/>
    <property type="match status" value="1"/>
</dbReference>
<dbReference type="Gene3D" id="3.10.310.40">
    <property type="match status" value="1"/>
</dbReference>
<dbReference type="Gene3D" id="3.30.930.10">
    <property type="entry name" value="Bira Bifunctional Protein, Domain 2"/>
    <property type="match status" value="1"/>
</dbReference>
<dbReference type="SUPFAM" id="SSF50447">
    <property type="entry name" value="Translation proteins"/>
    <property type="match status" value="1"/>
</dbReference>
<evidence type="ECO:0000313" key="13">
    <source>
        <dbReference type="EMBL" id="AWU40068.1"/>
    </source>
</evidence>
<dbReference type="SUPFAM" id="SSF101353">
    <property type="entry name" value="Putative anticodon-binding domain of alanyl-tRNA synthetase (AlaRS)"/>
    <property type="match status" value="1"/>
</dbReference>
<dbReference type="InterPro" id="IPR009000">
    <property type="entry name" value="Transl_B-barrel_sf"/>
</dbReference>
<name>A0ABM6WN88_9FLAO</name>
<evidence type="ECO:0000256" key="7">
    <source>
        <dbReference type="ARBA" id="ARBA00022840"/>
    </source>
</evidence>
<dbReference type="InterPro" id="IPR018162">
    <property type="entry name" value="Ala-tRNA-ligase_IIc_anticod-bd"/>
</dbReference>
<dbReference type="SUPFAM" id="SSF55681">
    <property type="entry name" value="Class II aaRS and biotin synthetases"/>
    <property type="match status" value="1"/>
</dbReference>
<dbReference type="InterPro" id="IPR018164">
    <property type="entry name" value="Ala-tRNA-synth_IIc_N"/>
</dbReference>
<evidence type="ECO:0000256" key="5">
    <source>
        <dbReference type="ARBA" id="ARBA00022741"/>
    </source>
</evidence>
<dbReference type="EMBL" id="CP029812">
    <property type="protein sequence ID" value="AWU40068.1"/>
    <property type="molecule type" value="Genomic_DNA"/>
</dbReference>
<dbReference type="SUPFAM" id="SSF55186">
    <property type="entry name" value="ThrRS/AlaRS common domain"/>
    <property type="match status" value="1"/>
</dbReference>
<evidence type="ECO:0000256" key="2">
    <source>
        <dbReference type="ARBA" id="ARBA00022555"/>
    </source>
</evidence>
<keyword evidence="5 11" id="KW-0547">Nucleotide-binding</keyword>
<dbReference type="SMART" id="SM00863">
    <property type="entry name" value="tRNA_SAD"/>
    <property type="match status" value="1"/>
</dbReference>
<evidence type="ECO:0000256" key="6">
    <source>
        <dbReference type="ARBA" id="ARBA00022833"/>
    </source>
</evidence>
<keyword evidence="4 11" id="KW-0479">Metal-binding</keyword>
<dbReference type="PANTHER" id="PTHR11777">
    <property type="entry name" value="ALANYL-TRNA SYNTHETASE"/>
    <property type="match status" value="1"/>
</dbReference>
<dbReference type="PRINTS" id="PR00980">
    <property type="entry name" value="TRNASYNTHALA"/>
</dbReference>
<comment type="similarity">
    <text evidence="1 11">Belongs to the class-II aminoacyl-tRNA synthetase family.</text>
</comment>
<dbReference type="Gene3D" id="2.40.30.130">
    <property type="match status" value="1"/>
</dbReference>
<protein>
    <recommendedName>
        <fullName evidence="11">Alanine--tRNA ligase</fullName>
        <ecNumber evidence="11">6.1.1.7</ecNumber>
    </recommendedName>
    <alternativeName>
        <fullName evidence="11">Alanyl-tRNA synthetase</fullName>
        <shortName evidence="11">AlaRS</shortName>
    </alternativeName>
</protein>
<feature type="binding site" evidence="11">
    <location>
        <position position="573"/>
    </location>
    <ligand>
        <name>Zn(2+)</name>
        <dbReference type="ChEBI" id="CHEBI:29105"/>
    </ligand>
</feature>
<evidence type="ECO:0000256" key="10">
    <source>
        <dbReference type="ARBA" id="ARBA00023146"/>
    </source>
</evidence>
<feature type="binding site" evidence="11">
    <location>
        <position position="675"/>
    </location>
    <ligand>
        <name>Zn(2+)</name>
        <dbReference type="ChEBI" id="CHEBI:29105"/>
    </ligand>
</feature>
<dbReference type="Pfam" id="PF01411">
    <property type="entry name" value="tRNA-synt_2c"/>
    <property type="match status" value="1"/>
</dbReference>
<feature type="domain" description="Alanyl-transfer RNA synthetases family profile" evidence="12">
    <location>
        <begin position="1"/>
        <end position="718"/>
    </location>
</feature>
<evidence type="ECO:0000256" key="9">
    <source>
        <dbReference type="ARBA" id="ARBA00022917"/>
    </source>
</evidence>
<feature type="binding site" evidence="11">
    <location>
        <position position="679"/>
    </location>
    <ligand>
        <name>Zn(2+)</name>
        <dbReference type="ChEBI" id="CHEBI:29105"/>
    </ligand>
</feature>
<dbReference type="Gene3D" id="3.30.54.20">
    <property type="match status" value="1"/>
</dbReference>
<comment type="catalytic activity">
    <reaction evidence="11">
        <text>tRNA(Ala) + L-alanine + ATP = L-alanyl-tRNA(Ala) + AMP + diphosphate</text>
        <dbReference type="Rhea" id="RHEA:12540"/>
        <dbReference type="Rhea" id="RHEA-COMP:9657"/>
        <dbReference type="Rhea" id="RHEA-COMP:9923"/>
        <dbReference type="ChEBI" id="CHEBI:30616"/>
        <dbReference type="ChEBI" id="CHEBI:33019"/>
        <dbReference type="ChEBI" id="CHEBI:57972"/>
        <dbReference type="ChEBI" id="CHEBI:78442"/>
        <dbReference type="ChEBI" id="CHEBI:78497"/>
        <dbReference type="ChEBI" id="CHEBI:456215"/>
        <dbReference type="EC" id="6.1.1.7"/>
    </reaction>
</comment>
<keyword evidence="10 11" id="KW-0030">Aminoacyl-tRNA synthetase</keyword>
<keyword evidence="6 11" id="KW-0862">Zinc</keyword>
<dbReference type="InterPro" id="IPR023033">
    <property type="entry name" value="Ala_tRNA_ligase_euk/bac"/>
</dbReference>
<evidence type="ECO:0000256" key="4">
    <source>
        <dbReference type="ARBA" id="ARBA00022723"/>
    </source>
</evidence>
<dbReference type="Gene3D" id="3.30.980.10">
    <property type="entry name" value="Threonyl-trna Synthetase, Chain A, domain 2"/>
    <property type="match status" value="1"/>
</dbReference>
<dbReference type="Pfam" id="PF07973">
    <property type="entry name" value="tRNA_SAD"/>
    <property type="match status" value="1"/>
</dbReference>
<dbReference type="PROSITE" id="PS50860">
    <property type="entry name" value="AA_TRNA_LIGASE_II_ALA"/>
    <property type="match status" value="1"/>
</dbReference>